<proteinExistence type="predicted"/>
<keyword evidence="1" id="KW-0472">Membrane</keyword>
<reference evidence="2" key="1">
    <citation type="submission" date="2015-12" db="EMBL/GenBank/DDBJ databases">
        <title>Gene expression during late stages of embryo sac development: a critical building block for successful pollen-pistil interactions.</title>
        <authorList>
            <person name="Liu Y."/>
            <person name="Joly V."/>
            <person name="Sabar M."/>
            <person name="Matton D.P."/>
        </authorList>
    </citation>
    <scope>NUCLEOTIDE SEQUENCE</scope>
</reference>
<feature type="transmembrane region" description="Helical" evidence="1">
    <location>
        <begin position="46"/>
        <end position="68"/>
    </location>
</feature>
<sequence length="69" mass="7947">FVRSCNFKNLTAPHGDVRIIFIVIQVLVKMEPISPSFVSICLDQRTLLNCVLYSHCLKLLLLLLLSFWL</sequence>
<protein>
    <submittedName>
        <fullName evidence="2">Putative ovule protein</fullName>
    </submittedName>
</protein>
<dbReference type="EMBL" id="GEDG01011057">
    <property type="protein sequence ID" value="JAP27544.1"/>
    <property type="molecule type" value="Transcribed_RNA"/>
</dbReference>
<evidence type="ECO:0000256" key="1">
    <source>
        <dbReference type="SAM" id="Phobius"/>
    </source>
</evidence>
<organism evidence="2">
    <name type="scientific">Solanum chacoense</name>
    <name type="common">Chaco potato</name>
    <dbReference type="NCBI Taxonomy" id="4108"/>
    <lineage>
        <taxon>Eukaryota</taxon>
        <taxon>Viridiplantae</taxon>
        <taxon>Streptophyta</taxon>
        <taxon>Embryophyta</taxon>
        <taxon>Tracheophyta</taxon>
        <taxon>Spermatophyta</taxon>
        <taxon>Magnoliopsida</taxon>
        <taxon>eudicotyledons</taxon>
        <taxon>Gunneridae</taxon>
        <taxon>Pentapetalae</taxon>
        <taxon>asterids</taxon>
        <taxon>lamiids</taxon>
        <taxon>Solanales</taxon>
        <taxon>Solanaceae</taxon>
        <taxon>Solanoideae</taxon>
        <taxon>Solaneae</taxon>
        <taxon>Solanum</taxon>
    </lineage>
</organism>
<keyword evidence="1" id="KW-1133">Transmembrane helix</keyword>
<feature type="non-terminal residue" evidence="2">
    <location>
        <position position="1"/>
    </location>
</feature>
<keyword evidence="1" id="KW-0812">Transmembrane</keyword>
<name>A0A0V0I530_SOLCH</name>
<evidence type="ECO:0000313" key="2">
    <source>
        <dbReference type="EMBL" id="JAP27544.1"/>
    </source>
</evidence>
<dbReference type="AlphaFoldDB" id="A0A0V0I530"/>
<accession>A0A0V0I530</accession>